<gene>
    <name evidence="1" type="ORF">LCGC14_1900010</name>
</gene>
<protein>
    <submittedName>
        <fullName evidence="1">Uncharacterized protein</fullName>
    </submittedName>
</protein>
<proteinExistence type="predicted"/>
<reference evidence="1" key="1">
    <citation type="journal article" date="2015" name="Nature">
        <title>Complex archaea that bridge the gap between prokaryotes and eukaryotes.</title>
        <authorList>
            <person name="Spang A."/>
            <person name="Saw J.H."/>
            <person name="Jorgensen S.L."/>
            <person name="Zaremba-Niedzwiedzka K."/>
            <person name="Martijn J."/>
            <person name="Lind A.E."/>
            <person name="van Eijk R."/>
            <person name="Schleper C."/>
            <person name="Guy L."/>
            <person name="Ettema T.J."/>
        </authorList>
    </citation>
    <scope>NUCLEOTIDE SEQUENCE</scope>
</reference>
<feature type="non-terminal residue" evidence="1">
    <location>
        <position position="47"/>
    </location>
</feature>
<comment type="caution">
    <text evidence="1">The sequence shown here is derived from an EMBL/GenBank/DDBJ whole genome shotgun (WGS) entry which is preliminary data.</text>
</comment>
<dbReference type="AlphaFoldDB" id="A0A0F9FX53"/>
<accession>A0A0F9FX53</accession>
<sequence>MSVRAAGLGRSFMLTNPGRETITWGMALTAMDAVEMSPDNPGMASLI</sequence>
<name>A0A0F9FX53_9ZZZZ</name>
<evidence type="ECO:0000313" key="1">
    <source>
        <dbReference type="EMBL" id="KKL90908.1"/>
    </source>
</evidence>
<organism evidence="1">
    <name type="scientific">marine sediment metagenome</name>
    <dbReference type="NCBI Taxonomy" id="412755"/>
    <lineage>
        <taxon>unclassified sequences</taxon>
        <taxon>metagenomes</taxon>
        <taxon>ecological metagenomes</taxon>
    </lineage>
</organism>
<dbReference type="EMBL" id="LAZR01019881">
    <property type="protein sequence ID" value="KKL90908.1"/>
    <property type="molecule type" value="Genomic_DNA"/>
</dbReference>